<reference evidence="2 3" key="1">
    <citation type="submission" date="2014-08" db="EMBL/GenBank/DDBJ databases">
        <title>Complete genome of a marine bacteria Jeotgalibacillus malaysiensis.</title>
        <authorList>
            <person name="Yaakop A.S."/>
            <person name="Chan K.-G."/>
            <person name="Goh K.M."/>
        </authorList>
    </citation>
    <scope>NUCLEOTIDE SEQUENCE [LARGE SCALE GENOMIC DNA]</scope>
    <source>
        <strain evidence="2 3">D5</strain>
        <plasmid evidence="3">Plasmid</plasmid>
    </source>
</reference>
<name>A0A0B5ATV3_9BACL</name>
<evidence type="ECO:0000313" key="2">
    <source>
        <dbReference type="EMBL" id="AJD93650.1"/>
    </source>
</evidence>
<dbReference type="HOGENOM" id="CLU_2898188_0_0_9"/>
<dbReference type="KEGG" id="jeo:JMA_43330"/>
<keyword evidence="1" id="KW-0472">Membrane</keyword>
<keyword evidence="3" id="KW-1185">Reference proteome</keyword>
<keyword evidence="2" id="KW-0614">Plasmid</keyword>
<geneLocation type="plasmid" evidence="3"/>
<keyword evidence="1" id="KW-1133">Transmembrane helix</keyword>
<feature type="transmembrane region" description="Helical" evidence="1">
    <location>
        <begin position="31"/>
        <end position="52"/>
    </location>
</feature>
<keyword evidence="1" id="KW-0812">Transmembrane</keyword>
<feature type="transmembrane region" description="Helical" evidence="1">
    <location>
        <begin position="7"/>
        <end position="25"/>
    </location>
</feature>
<gene>
    <name evidence="2" type="ORF">JMA_43330</name>
</gene>
<sequence>MMDFKQKLVLGFFIWGFIILISSGLSLNQHTWFVVLTFVLTMTGLFGGKRIYQKIVDRKSRP</sequence>
<accession>A0A0B5ATV3</accession>
<dbReference type="BioCyc" id="JESP1508404:G14D9-13656-MONOMER"/>
<proteinExistence type="predicted"/>
<dbReference type="EMBL" id="CP009417">
    <property type="protein sequence ID" value="AJD93650.1"/>
    <property type="molecule type" value="Genomic_DNA"/>
</dbReference>
<evidence type="ECO:0000256" key="1">
    <source>
        <dbReference type="SAM" id="Phobius"/>
    </source>
</evidence>
<dbReference type="AlphaFoldDB" id="A0A0B5ATV3"/>
<evidence type="ECO:0000313" key="3">
    <source>
        <dbReference type="Proteomes" id="UP000031449"/>
    </source>
</evidence>
<organism evidence="2 3">
    <name type="scientific">Jeotgalibacillus malaysiensis</name>
    <dbReference type="NCBI Taxonomy" id="1508404"/>
    <lineage>
        <taxon>Bacteria</taxon>
        <taxon>Bacillati</taxon>
        <taxon>Bacillota</taxon>
        <taxon>Bacilli</taxon>
        <taxon>Bacillales</taxon>
        <taxon>Caryophanaceae</taxon>
        <taxon>Jeotgalibacillus</taxon>
    </lineage>
</organism>
<dbReference type="Proteomes" id="UP000031449">
    <property type="component" value="Plasmid unnamed"/>
</dbReference>
<protein>
    <submittedName>
        <fullName evidence="2">Uncharacterized protein</fullName>
    </submittedName>
</protein>